<dbReference type="Proteomes" id="UP000268230">
    <property type="component" value="Chromosome"/>
</dbReference>
<evidence type="ECO:0000313" key="2">
    <source>
        <dbReference type="Proteomes" id="UP000268230"/>
    </source>
</evidence>
<organism evidence="1 2">
    <name type="scientific">Pseudomonas entomophila</name>
    <dbReference type="NCBI Taxonomy" id="312306"/>
    <lineage>
        <taxon>Bacteria</taxon>
        <taxon>Pseudomonadati</taxon>
        <taxon>Pseudomonadota</taxon>
        <taxon>Gammaproteobacteria</taxon>
        <taxon>Pseudomonadales</taxon>
        <taxon>Pseudomonadaceae</taxon>
        <taxon>Pseudomonas</taxon>
    </lineage>
</organism>
<dbReference type="EMBL" id="CP034338">
    <property type="protein sequence ID" value="AZL69194.1"/>
    <property type="molecule type" value="Genomic_DNA"/>
</dbReference>
<protein>
    <submittedName>
        <fullName evidence="1">Uncharacterized protein</fullName>
    </submittedName>
</protein>
<gene>
    <name evidence="1" type="ORF">EJA05_16325</name>
</gene>
<name>A0A3Q8U1G4_9PSED</name>
<accession>A0A3Q8U1G4</accession>
<dbReference type="AlphaFoldDB" id="A0A3Q8U1G4"/>
<reference evidence="1 2" key="1">
    <citation type="submission" date="2018-12" db="EMBL/GenBank/DDBJ databases">
        <authorList>
            <person name="Li S."/>
            <person name="Yang R."/>
            <person name="Chen G."/>
            <person name="Zou L."/>
            <person name="Zhang C."/>
            <person name="Chen Y."/>
            <person name="Liu Z."/>
            <person name="Li Y."/>
            <person name="Yan Y."/>
            <person name="Huang M."/>
            <person name="Chen T."/>
        </authorList>
    </citation>
    <scope>NUCLEOTIDE SEQUENCE [LARGE SCALE GENOMIC DNA]</scope>
    <source>
        <strain evidence="1 2">1257</strain>
    </source>
</reference>
<sequence>MPAGFEVVNNDGVLQVTENYSNYIYAGKQTITGVWINAWPEQAYFYTVTIPVGWVVAFRGIGVDVGLYSASVSGNNIVYRFFTPQSGLGTPGSASPQCVFYKFSVNIQPDPATYGLEVYTASGVLAFSSNGKYMKPVGAWSGQNFLAEAQQAPNRRRVLESYSANRAVFVGGPVGYQLNEPFTFNGLQWWSRQWVYYLVIGNYGGNLTFTDGFSGMRELGPSNVQIPYRYAAFNQYYIMTIDVTNY</sequence>
<evidence type="ECO:0000313" key="1">
    <source>
        <dbReference type="EMBL" id="AZL69194.1"/>
    </source>
</evidence>
<dbReference type="KEGG" id="pory:EJA05_16325"/>
<proteinExistence type="predicted"/>